<feature type="region of interest" description="Disordered" evidence="5">
    <location>
        <begin position="664"/>
        <end position="687"/>
    </location>
</feature>
<evidence type="ECO:0000313" key="8">
    <source>
        <dbReference type="EMBL" id="XBH20413.1"/>
    </source>
</evidence>
<dbReference type="CDD" id="cd18793">
    <property type="entry name" value="SF2_C_SNF"/>
    <property type="match status" value="1"/>
</dbReference>
<dbReference type="GO" id="GO:0016787">
    <property type="term" value="F:hydrolase activity"/>
    <property type="evidence" value="ECO:0007669"/>
    <property type="project" value="UniProtKB-KW"/>
</dbReference>
<evidence type="ECO:0000259" key="7">
    <source>
        <dbReference type="PROSITE" id="PS51194"/>
    </source>
</evidence>
<feature type="domain" description="Helicase ATP-binding" evidence="6">
    <location>
        <begin position="125"/>
        <end position="294"/>
    </location>
</feature>
<evidence type="ECO:0000259" key="6">
    <source>
        <dbReference type="PROSITE" id="PS51192"/>
    </source>
</evidence>
<dbReference type="InterPro" id="IPR014001">
    <property type="entry name" value="Helicase_ATP-bd"/>
</dbReference>
<protein>
    <submittedName>
        <fullName evidence="8">Helicase-related protein</fullName>
    </submittedName>
</protein>
<accession>A0AAU7DTU1</accession>
<dbReference type="PROSITE" id="PS51194">
    <property type="entry name" value="HELICASE_CTER"/>
    <property type="match status" value="1"/>
</dbReference>
<dbReference type="InterPro" id="IPR027417">
    <property type="entry name" value="P-loop_NTPase"/>
</dbReference>
<evidence type="ECO:0000256" key="1">
    <source>
        <dbReference type="ARBA" id="ARBA00022741"/>
    </source>
</evidence>
<dbReference type="InterPro" id="IPR038718">
    <property type="entry name" value="SNF2-like_sf"/>
</dbReference>
<dbReference type="InterPro" id="IPR001650">
    <property type="entry name" value="Helicase_C-like"/>
</dbReference>
<name>A0AAU7DTU1_9MICO</name>
<dbReference type="InterPro" id="IPR049730">
    <property type="entry name" value="SNF2/RAD54-like_C"/>
</dbReference>
<keyword evidence="1" id="KW-0547">Nucleotide-binding</keyword>
<dbReference type="InterPro" id="IPR057342">
    <property type="entry name" value="DEXDc_RapA"/>
</dbReference>
<keyword evidence="4" id="KW-0067">ATP-binding</keyword>
<feature type="domain" description="Helicase C-terminal" evidence="7">
    <location>
        <begin position="433"/>
        <end position="601"/>
    </location>
</feature>
<proteinExistence type="predicted"/>
<dbReference type="EMBL" id="CP146203">
    <property type="protein sequence ID" value="XBH20413.1"/>
    <property type="molecule type" value="Genomic_DNA"/>
</dbReference>
<dbReference type="GO" id="GO:0004386">
    <property type="term" value="F:helicase activity"/>
    <property type="evidence" value="ECO:0007669"/>
    <property type="project" value="UniProtKB-KW"/>
</dbReference>
<dbReference type="SMART" id="SM00490">
    <property type="entry name" value="HELICc"/>
    <property type="match status" value="1"/>
</dbReference>
<feature type="compositionally biased region" description="Low complexity" evidence="5">
    <location>
        <begin position="664"/>
        <end position="676"/>
    </location>
</feature>
<dbReference type="InterPro" id="IPR000330">
    <property type="entry name" value="SNF2_N"/>
</dbReference>
<evidence type="ECO:0000256" key="5">
    <source>
        <dbReference type="SAM" id="MobiDB-lite"/>
    </source>
</evidence>
<dbReference type="Pfam" id="PF00271">
    <property type="entry name" value="Helicase_C"/>
    <property type="match status" value="1"/>
</dbReference>
<dbReference type="PROSITE" id="PS51192">
    <property type="entry name" value="HELICASE_ATP_BIND_1"/>
    <property type="match status" value="1"/>
</dbReference>
<keyword evidence="3 8" id="KW-0347">Helicase</keyword>
<dbReference type="CDD" id="cd18011">
    <property type="entry name" value="DEXDc_RapA"/>
    <property type="match status" value="1"/>
</dbReference>
<dbReference type="SUPFAM" id="SSF52540">
    <property type="entry name" value="P-loop containing nucleoside triphosphate hydrolases"/>
    <property type="match status" value="2"/>
</dbReference>
<dbReference type="SMART" id="SM00487">
    <property type="entry name" value="DEXDc"/>
    <property type="match status" value="1"/>
</dbReference>
<gene>
    <name evidence="8" type="ORF">V5R04_09145</name>
</gene>
<dbReference type="Pfam" id="PF00176">
    <property type="entry name" value="SNF2-rel_dom"/>
    <property type="match status" value="1"/>
</dbReference>
<dbReference type="Gene3D" id="3.40.50.10810">
    <property type="entry name" value="Tandem AAA-ATPase domain"/>
    <property type="match status" value="1"/>
</dbReference>
<dbReference type="GO" id="GO:0005524">
    <property type="term" value="F:ATP binding"/>
    <property type="evidence" value="ECO:0007669"/>
    <property type="project" value="UniProtKB-KW"/>
</dbReference>
<sequence>MTVSPLAALNVAPGSVVVVRDEEWLVTATEVTDAGKMLLHVQGLSELVQDTTAQFYETLDRIEVLDPNNTRVIGDDSSKYRDTRLWLEANFRKTAVPLAELSLTVSTSMLADTLKYQEAAVRKALNPENLKPRILLADAVGLGKTIEIGMILSELVRRGRGDRILIVSPRHVLEQMQHEMWTRFGLPFVRLDSVGIQRVRQQLPATRNPFTFYKRAIISIDTLKSDLYLASLRKQKWDAVVIDEAHNLTNSQTQNNRLARILARNTDALILASATPHNGRKESFAELIRLLDPTAVSLDNEINVDEADRLIIRRHRHSAEVAREVGAQWAERLEPNNVLVSASPAERAVAQELANVWLHPPTGQAPLSGKNSQLFPWTLAKAFLSSPAALAESISNRMQQIQARATESEQNREIQALETLQSLNADSFEDSAKFDKLVEYLKNQVKIGAKSQERVVVFAERVPTLRWLQEKLTKAFKLKDENVQILHGGLSDEIQQQIVESFKQASSPIRILVTGDVASEGVNLHAQCHNLVHYDIPWSLIRIEQRNGRIDRYGQRTSPLITTLLVDTGDDRFSGDIRVLQSLVNKEHEAHKVLGDVSSLMGEYLENREEDAIRSVLMGTKTLDQVVRTPEQALLDQSDPVTMLLAQLGVDRETALALGGKLLDAAPSSSSSPAPAVEDEGTSSPAIATSGLFRTEVAYLEEAVQRIYTAPEEEPRSDGGGISWSHAKNHGVASFTPPKDLATRLDVLPQTYLKDRRVKAQFTLATTKQQGQESLAHALSKQSDSTWPEAHFLGPLHPILDWASDNLMAKLDRSSVFAVRTDVPFPMVAVHGNLTNKAGRSVASVYTVAQFLSLTAEPGQTLRCITVPTNGLAEVLAETSLLDTLSNPGALPHAERLTALIAPALAAAESQFKAVELASRSLAEQRVDTWRDRLTNWDSTAQGFTQRREVKERRMTVQQEREAVDQMAPDRMLVRPLFVAVPKDFDCVTAGLMPVTELESVTESEMAE</sequence>
<dbReference type="AlphaFoldDB" id="A0AAU7DTU1"/>
<keyword evidence="2" id="KW-0378">Hydrolase</keyword>
<dbReference type="PANTHER" id="PTHR45766:SF6">
    <property type="entry name" value="SWI_SNF-RELATED MATRIX-ASSOCIATED ACTIN-DEPENDENT REGULATOR OF CHROMATIN SUBFAMILY A-LIKE PROTEIN 1"/>
    <property type="match status" value="1"/>
</dbReference>
<dbReference type="PANTHER" id="PTHR45766">
    <property type="entry name" value="DNA ANNEALING HELICASE AND ENDONUCLEASE ZRANB3 FAMILY MEMBER"/>
    <property type="match status" value="1"/>
</dbReference>
<evidence type="ECO:0000256" key="4">
    <source>
        <dbReference type="ARBA" id="ARBA00022840"/>
    </source>
</evidence>
<evidence type="ECO:0000256" key="3">
    <source>
        <dbReference type="ARBA" id="ARBA00022806"/>
    </source>
</evidence>
<dbReference type="Gene3D" id="3.40.50.300">
    <property type="entry name" value="P-loop containing nucleotide triphosphate hydrolases"/>
    <property type="match status" value="1"/>
</dbReference>
<organism evidence="8">
    <name type="scientific">Jonesiaceae bacterium BS-20</name>
    <dbReference type="NCBI Taxonomy" id="3120821"/>
    <lineage>
        <taxon>Bacteria</taxon>
        <taxon>Bacillati</taxon>
        <taxon>Actinomycetota</taxon>
        <taxon>Actinomycetes</taxon>
        <taxon>Micrococcales</taxon>
        <taxon>Jonesiaceae</taxon>
    </lineage>
</organism>
<reference evidence="8" key="1">
    <citation type="submission" date="2024-02" db="EMBL/GenBank/DDBJ databases">
        <title>Tomenella chthoni gen. nov. sp. nov., a member of the family Jonesiaceae isolated from bat guano.</title>
        <authorList>
            <person name="Miller S.L."/>
            <person name="King J."/>
            <person name="Sankaranarayanan K."/>
            <person name="Lawson P.A."/>
        </authorList>
    </citation>
    <scope>NUCLEOTIDE SEQUENCE</scope>
    <source>
        <strain evidence="8">BS-20</strain>
    </source>
</reference>
<evidence type="ECO:0000256" key="2">
    <source>
        <dbReference type="ARBA" id="ARBA00022801"/>
    </source>
</evidence>